<gene>
    <name evidence="6" type="ORF">D9756_002149</name>
</gene>
<organism evidence="6 7">
    <name type="scientific">Leucocoprinus leucothites</name>
    <dbReference type="NCBI Taxonomy" id="201217"/>
    <lineage>
        <taxon>Eukaryota</taxon>
        <taxon>Fungi</taxon>
        <taxon>Dikarya</taxon>
        <taxon>Basidiomycota</taxon>
        <taxon>Agaricomycotina</taxon>
        <taxon>Agaricomycetes</taxon>
        <taxon>Agaricomycetidae</taxon>
        <taxon>Agaricales</taxon>
        <taxon>Agaricineae</taxon>
        <taxon>Agaricaceae</taxon>
        <taxon>Leucocoprinus</taxon>
    </lineage>
</organism>
<dbReference type="EMBL" id="JAACJO010000002">
    <property type="protein sequence ID" value="KAF5361732.1"/>
    <property type="molecule type" value="Genomic_DNA"/>
</dbReference>
<dbReference type="Proteomes" id="UP000559027">
    <property type="component" value="Unassembled WGS sequence"/>
</dbReference>
<protein>
    <recommendedName>
        <fullName evidence="5">Fungal lipase-type domain-containing protein</fullName>
    </recommendedName>
</protein>
<dbReference type="InterPro" id="IPR002921">
    <property type="entry name" value="Fungal_lipase-type"/>
</dbReference>
<dbReference type="InterPro" id="IPR029058">
    <property type="entry name" value="AB_hydrolase_fold"/>
</dbReference>
<proteinExistence type="inferred from homology"/>
<dbReference type="Gene3D" id="3.40.50.1820">
    <property type="entry name" value="alpha/beta hydrolase"/>
    <property type="match status" value="1"/>
</dbReference>
<comment type="catalytic activity">
    <reaction evidence="3">
        <text>a diacylglycerol + H2O = a monoacylglycerol + a fatty acid + H(+)</text>
        <dbReference type="Rhea" id="RHEA:32731"/>
        <dbReference type="ChEBI" id="CHEBI:15377"/>
        <dbReference type="ChEBI" id="CHEBI:15378"/>
        <dbReference type="ChEBI" id="CHEBI:17408"/>
        <dbReference type="ChEBI" id="CHEBI:18035"/>
        <dbReference type="ChEBI" id="CHEBI:28868"/>
    </reaction>
</comment>
<evidence type="ECO:0000256" key="3">
    <source>
        <dbReference type="ARBA" id="ARBA00047591"/>
    </source>
</evidence>
<reference evidence="6 7" key="1">
    <citation type="journal article" date="2020" name="ISME J.">
        <title>Uncovering the hidden diversity of litter-decomposition mechanisms in mushroom-forming fungi.</title>
        <authorList>
            <person name="Floudas D."/>
            <person name="Bentzer J."/>
            <person name="Ahren D."/>
            <person name="Johansson T."/>
            <person name="Persson P."/>
            <person name="Tunlid A."/>
        </authorList>
    </citation>
    <scope>NUCLEOTIDE SEQUENCE [LARGE SCALE GENOMIC DNA]</scope>
    <source>
        <strain evidence="6 7">CBS 146.42</strain>
    </source>
</reference>
<keyword evidence="1" id="KW-1015">Disulfide bond</keyword>
<comment type="similarity">
    <text evidence="2">Belongs to the AB hydrolase superfamily. Lipase family. Class 3 subfamily.</text>
</comment>
<name>A0A8H5LLL3_9AGAR</name>
<dbReference type="OrthoDB" id="426718at2759"/>
<dbReference type="CDD" id="cd00519">
    <property type="entry name" value="Lipase_3"/>
    <property type="match status" value="1"/>
</dbReference>
<dbReference type="SUPFAM" id="SSF53474">
    <property type="entry name" value="alpha/beta-Hydrolases"/>
    <property type="match status" value="1"/>
</dbReference>
<dbReference type="InterPro" id="IPR051218">
    <property type="entry name" value="Sec_MonoDiacylglyc_Lipase"/>
</dbReference>
<dbReference type="PANTHER" id="PTHR45856">
    <property type="entry name" value="ALPHA/BETA-HYDROLASES SUPERFAMILY PROTEIN"/>
    <property type="match status" value="1"/>
</dbReference>
<dbReference type="PANTHER" id="PTHR45856:SF25">
    <property type="entry name" value="FUNGAL LIPASE-LIKE DOMAIN-CONTAINING PROTEIN"/>
    <property type="match status" value="1"/>
</dbReference>
<accession>A0A8H5LLL3</accession>
<evidence type="ECO:0000259" key="5">
    <source>
        <dbReference type="Pfam" id="PF01764"/>
    </source>
</evidence>
<comment type="catalytic activity">
    <reaction evidence="4">
        <text>a monoacylglycerol + H2O = glycerol + a fatty acid + H(+)</text>
        <dbReference type="Rhea" id="RHEA:15245"/>
        <dbReference type="ChEBI" id="CHEBI:15377"/>
        <dbReference type="ChEBI" id="CHEBI:15378"/>
        <dbReference type="ChEBI" id="CHEBI:17408"/>
        <dbReference type="ChEBI" id="CHEBI:17754"/>
        <dbReference type="ChEBI" id="CHEBI:28868"/>
    </reaction>
</comment>
<evidence type="ECO:0000256" key="2">
    <source>
        <dbReference type="ARBA" id="ARBA00043996"/>
    </source>
</evidence>
<evidence type="ECO:0000313" key="6">
    <source>
        <dbReference type="EMBL" id="KAF5361732.1"/>
    </source>
</evidence>
<evidence type="ECO:0000256" key="4">
    <source>
        <dbReference type="ARBA" id="ARBA00048461"/>
    </source>
</evidence>
<dbReference type="Pfam" id="PF01764">
    <property type="entry name" value="Lipase_3"/>
    <property type="match status" value="1"/>
</dbReference>
<feature type="domain" description="Fungal lipase-type" evidence="5">
    <location>
        <begin position="40"/>
        <end position="180"/>
    </location>
</feature>
<evidence type="ECO:0000313" key="7">
    <source>
        <dbReference type="Proteomes" id="UP000559027"/>
    </source>
</evidence>
<comment type="caution">
    <text evidence="6">The sequence shown here is derived from an EMBL/GenBank/DDBJ whole genome shotgun (WGS) entry which is preliminary data.</text>
</comment>
<keyword evidence="7" id="KW-1185">Reference proteome</keyword>
<evidence type="ECO:0000256" key="1">
    <source>
        <dbReference type="ARBA" id="ARBA00023157"/>
    </source>
</evidence>
<dbReference type="GO" id="GO:0006629">
    <property type="term" value="P:lipid metabolic process"/>
    <property type="evidence" value="ECO:0007669"/>
    <property type="project" value="InterPro"/>
</dbReference>
<dbReference type="AlphaFoldDB" id="A0A8H5LLL3"/>
<sequence>MRFVAKCLTNPQFTPVAAGGDGGVVQIWFVGYDPTLDSVIVSFQGTDVTNIVPVLTDADIFLTPLNPQLFPGISPGILTHNGIANAQSLSAAPVLSAVQTTMSRFNTSHVTITGISLGAGIAMISGVHLKVNLPSTTTFKIVTYGGPRVGNKAFADYIDSHFPNAVFRVVNKRDIIPLLLPTIIGYDHPEGELHIRDDLSWVSCPGHENPDPNCLLAYVSNIFGWTPNDVNDHNGPYGLPIGC</sequence>